<dbReference type="AlphaFoldDB" id="A0A8J3BSV4"/>
<reference evidence="2" key="1">
    <citation type="journal article" date="2014" name="Int. J. Syst. Evol. Microbiol.">
        <title>Complete genome sequence of Corynebacterium casei LMG S-19264T (=DSM 44701T), isolated from a smear-ripened cheese.</title>
        <authorList>
            <consortium name="US DOE Joint Genome Institute (JGI-PGF)"/>
            <person name="Walter F."/>
            <person name="Albersmeier A."/>
            <person name="Kalinowski J."/>
            <person name="Ruckert C."/>
        </authorList>
    </citation>
    <scope>NUCLEOTIDE SEQUENCE</scope>
    <source>
        <strain evidence="2">JCM 12862</strain>
    </source>
</reference>
<sequence>MKTNYLLPNKYKTLGWVLFIVGIIAGIIFTIEGYETNLLTTKVLSIYDGLNISVDGKISFFNIQENSIVDELITIAIIIGGLIVGFSREKVEDEFIYKLRKDSLVWAIIVNYAILLFVTLFIYDLAYFHVLVFNMFTPLIFFIVRFNFLKLKSNSNEE</sequence>
<dbReference type="EMBL" id="BMNR01000012">
    <property type="protein sequence ID" value="GGK35304.1"/>
    <property type="molecule type" value="Genomic_DNA"/>
</dbReference>
<keyword evidence="3" id="KW-1185">Reference proteome</keyword>
<keyword evidence="1" id="KW-0812">Transmembrane</keyword>
<organism evidence="2 3">
    <name type="scientific">Yeosuana aromativorans</name>
    <dbReference type="NCBI Taxonomy" id="288019"/>
    <lineage>
        <taxon>Bacteria</taxon>
        <taxon>Pseudomonadati</taxon>
        <taxon>Bacteroidota</taxon>
        <taxon>Flavobacteriia</taxon>
        <taxon>Flavobacteriales</taxon>
        <taxon>Flavobacteriaceae</taxon>
        <taxon>Yeosuana</taxon>
    </lineage>
</organism>
<feature type="transmembrane region" description="Helical" evidence="1">
    <location>
        <begin position="12"/>
        <end position="31"/>
    </location>
</feature>
<evidence type="ECO:0000313" key="2">
    <source>
        <dbReference type="EMBL" id="GGK35304.1"/>
    </source>
</evidence>
<comment type="caution">
    <text evidence="2">The sequence shown here is derived from an EMBL/GenBank/DDBJ whole genome shotgun (WGS) entry which is preliminary data.</text>
</comment>
<keyword evidence="1" id="KW-0472">Membrane</keyword>
<proteinExistence type="predicted"/>
<name>A0A8J3BSV4_9FLAO</name>
<feature type="transmembrane region" description="Helical" evidence="1">
    <location>
        <begin position="103"/>
        <end position="122"/>
    </location>
</feature>
<dbReference type="RefSeq" id="WP_188655083.1">
    <property type="nucleotide sequence ID" value="NZ_BMNR01000012.1"/>
</dbReference>
<accession>A0A8J3BSV4</accession>
<feature type="transmembrane region" description="Helical" evidence="1">
    <location>
        <begin position="72"/>
        <end position="91"/>
    </location>
</feature>
<keyword evidence="1" id="KW-1133">Transmembrane helix</keyword>
<protein>
    <submittedName>
        <fullName evidence="2">Uncharacterized protein</fullName>
    </submittedName>
</protein>
<evidence type="ECO:0000313" key="3">
    <source>
        <dbReference type="Proteomes" id="UP000612329"/>
    </source>
</evidence>
<feature type="transmembrane region" description="Helical" evidence="1">
    <location>
        <begin position="128"/>
        <end position="148"/>
    </location>
</feature>
<evidence type="ECO:0000256" key="1">
    <source>
        <dbReference type="SAM" id="Phobius"/>
    </source>
</evidence>
<gene>
    <name evidence="2" type="ORF">GCM10007962_32120</name>
</gene>
<reference evidence="2" key="2">
    <citation type="submission" date="2020-09" db="EMBL/GenBank/DDBJ databases">
        <authorList>
            <person name="Sun Q."/>
            <person name="Ohkuma M."/>
        </authorList>
    </citation>
    <scope>NUCLEOTIDE SEQUENCE</scope>
    <source>
        <strain evidence="2">JCM 12862</strain>
    </source>
</reference>
<dbReference type="Proteomes" id="UP000612329">
    <property type="component" value="Unassembled WGS sequence"/>
</dbReference>